<evidence type="ECO:0000313" key="2">
    <source>
        <dbReference type="Proteomes" id="UP001597045"/>
    </source>
</evidence>
<reference evidence="2" key="1">
    <citation type="journal article" date="2019" name="Int. J. Syst. Evol. Microbiol.">
        <title>The Global Catalogue of Microorganisms (GCM) 10K type strain sequencing project: providing services to taxonomists for standard genome sequencing and annotation.</title>
        <authorList>
            <consortium name="The Broad Institute Genomics Platform"/>
            <consortium name="The Broad Institute Genome Sequencing Center for Infectious Disease"/>
            <person name="Wu L."/>
            <person name="Ma J."/>
        </authorList>
    </citation>
    <scope>NUCLEOTIDE SEQUENCE [LARGE SCALE GENOMIC DNA]</scope>
    <source>
        <strain evidence="2">JCM 31486</strain>
    </source>
</reference>
<comment type="caution">
    <text evidence="1">The sequence shown here is derived from an EMBL/GenBank/DDBJ whole genome shotgun (WGS) entry which is preliminary data.</text>
</comment>
<keyword evidence="2" id="KW-1185">Reference proteome</keyword>
<evidence type="ECO:0008006" key="3">
    <source>
        <dbReference type="Google" id="ProtNLM"/>
    </source>
</evidence>
<evidence type="ECO:0000313" key="1">
    <source>
        <dbReference type="EMBL" id="MFD1045329.1"/>
    </source>
</evidence>
<sequence>MTDDLAAQFAQIQKYTAALHSLMTAAQEHAPRQSAGADRSGAVQVTLGSDGLPRTFRVDNDWDRKIEPAAFGGAVVEAFQAAISDRLEAWSRSLAEDGWQDRVDQLRSPGAPTEGTIPAAFRKPVEDVVPRPIGDIAEDVFKAFDDVTASPPPETTEASGTDQTGKLVLGLSAQGLTSCTVDERWAADQTAARLMNALGQALTAAKEDLARDSQRPQPLSGVDHLFAEAMALLNDPRRLAD</sequence>
<proteinExistence type="predicted"/>
<name>A0ABW3M6V2_9PSEU</name>
<accession>A0ABW3M6V2</accession>
<dbReference type="Proteomes" id="UP001597045">
    <property type="component" value="Unassembled WGS sequence"/>
</dbReference>
<gene>
    <name evidence="1" type="ORF">ACFQ1S_06885</name>
</gene>
<dbReference type="EMBL" id="JBHTIS010000267">
    <property type="protein sequence ID" value="MFD1045329.1"/>
    <property type="molecule type" value="Genomic_DNA"/>
</dbReference>
<organism evidence="1 2">
    <name type="scientific">Kibdelosporangium lantanae</name>
    <dbReference type="NCBI Taxonomy" id="1497396"/>
    <lineage>
        <taxon>Bacteria</taxon>
        <taxon>Bacillati</taxon>
        <taxon>Actinomycetota</taxon>
        <taxon>Actinomycetes</taxon>
        <taxon>Pseudonocardiales</taxon>
        <taxon>Pseudonocardiaceae</taxon>
        <taxon>Kibdelosporangium</taxon>
    </lineage>
</organism>
<protein>
    <recommendedName>
        <fullName evidence="3">YbaB/EbfC DNA-binding family protein</fullName>
    </recommendedName>
</protein>